<feature type="transmembrane region" description="Helical" evidence="8">
    <location>
        <begin position="178"/>
        <end position="199"/>
    </location>
</feature>
<evidence type="ECO:0000256" key="6">
    <source>
        <dbReference type="ARBA" id="ARBA00022989"/>
    </source>
</evidence>
<dbReference type="GO" id="GO:0016757">
    <property type="term" value="F:glycosyltransferase activity"/>
    <property type="evidence" value="ECO:0007669"/>
    <property type="project" value="UniProtKB-KW"/>
</dbReference>
<evidence type="ECO:0000256" key="2">
    <source>
        <dbReference type="ARBA" id="ARBA00022475"/>
    </source>
</evidence>
<gene>
    <name evidence="10" type="ORF">ABC974_09565</name>
</gene>
<dbReference type="PANTHER" id="PTHR33908:SF11">
    <property type="entry name" value="MEMBRANE PROTEIN"/>
    <property type="match status" value="1"/>
</dbReference>
<keyword evidence="6 8" id="KW-1133">Transmembrane helix</keyword>
<evidence type="ECO:0000256" key="3">
    <source>
        <dbReference type="ARBA" id="ARBA00022676"/>
    </source>
</evidence>
<dbReference type="Proteomes" id="UP001419910">
    <property type="component" value="Unassembled WGS sequence"/>
</dbReference>
<feature type="transmembrane region" description="Helical" evidence="8">
    <location>
        <begin position="149"/>
        <end position="166"/>
    </location>
</feature>
<dbReference type="Pfam" id="PF13231">
    <property type="entry name" value="PMT_2"/>
    <property type="match status" value="1"/>
</dbReference>
<evidence type="ECO:0000313" key="11">
    <source>
        <dbReference type="Proteomes" id="UP001419910"/>
    </source>
</evidence>
<feature type="transmembrane region" description="Helical" evidence="8">
    <location>
        <begin position="304"/>
        <end position="321"/>
    </location>
</feature>
<sequence length="577" mass="62549">MAILLVALALRLHAISFGLPALNDPDELMFELGAVRMLRGATLNPGWFGHPATTTMYVLALIDVGVFGVNWLTGSVSGPAGFVQAIWANPGLVILPGRVMIALCGVLTVALTARLGERLFDRRTGLVAAAFLAIDPVHILWSQVIRSDIMASIFLMLCLLATLEVAREGKRRDTLLASLWLGLAVATKWPFAAAGLGMAGAVMMRIVNDGRARDRELRRFLLFGSAALATLVIVSPFLLIDYPTVLRNLAGEVRPYHLGATGGSPLWNLGWYLANPLRKGLGLAGLALTLVGSVLASRHREARAILGPPAAGFLIMLLAQRTVWDRWALPLLPILTIVGAWGAVWLIDKLMLNRARGWKNAVALVLAISAGGPLLMTDIAQGRERLNDTRQQASRWAEAHIPPGKSVLLEHFAFDLVRRPNIFLFPVGVAGCLDAMSLIKGRIGYSTIDKLRQARSNIDIGTVAHDKLGTCRADYVITTQLDRYDAERQRFPEEYAQYRALLADARQVAVFAPHTGEVGGPVTRIFMLDRQVGTPDKVAALCQDSRSQVCGLAGNRGSEASRQTVGVYHAELARRGP</sequence>
<evidence type="ECO:0000256" key="7">
    <source>
        <dbReference type="ARBA" id="ARBA00023136"/>
    </source>
</evidence>
<evidence type="ECO:0000313" key="10">
    <source>
        <dbReference type="EMBL" id="MEN2789873.1"/>
    </source>
</evidence>
<comment type="subcellular location">
    <subcellularLocation>
        <location evidence="1">Cell membrane</location>
        <topology evidence="1">Multi-pass membrane protein</topology>
    </subcellularLocation>
</comment>
<evidence type="ECO:0000256" key="1">
    <source>
        <dbReference type="ARBA" id="ARBA00004651"/>
    </source>
</evidence>
<feature type="transmembrane region" description="Helical" evidence="8">
    <location>
        <begin position="280"/>
        <end position="297"/>
    </location>
</feature>
<feature type="transmembrane region" description="Helical" evidence="8">
    <location>
        <begin position="220"/>
        <end position="240"/>
    </location>
</feature>
<keyword evidence="4 10" id="KW-0808">Transferase</keyword>
<proteinExistence type="predicted"/>
<protein>
    <submittedName>
        <fullName evidence="10">Glycosyltransferase family 39 protein</fullName>
        <ecNumber evidence="10">2.4.-.-</ecNumber>
    </submittedName>
</protein>
<dbReference type="InterPro" id="IPR038731">
    <property type="entry name" value="RgtA/B/C-like"/>
</dbReference>
<evidence type="ECO:0000256" key="8">
    <source>
        <dbReference type="SAM" id="Phobius"/>
    </source>
</evidence>
<dbReference type="EC" id="2.4.-.-" evidence="10"/>
<keyword evidence="5 8" id="KW-0812">Transmembrane</keyword>
<organism evidence="10 11">
    <name type="scientific">Sphingomonas oligophenolica</name>
    <dbReference type="NCBI Taxonomy" id="301154"/>
    <lineage>
        <taxon>Bacteria</taxon>
        <taxon>Pseudomonadati</taxon>
        <taxon>Pseudomonadota</taxon>
        <taxon>Alphaproteobacteria</taxon>
        <taxon>Sphingomonadales</taxon>
        <taxon>Sphingomonadaceae</taxon>
        <taxon>Sphingomonas</taxon>
    </lineage>
</organism>
<feature type="transmembrane region" description="Helical" evidence="8">
    <location>
        <begin position="92"/>
        <end position="113"/>
    </location>
</feature>
<dbReference type="InterPro" id="IPR050297">
    <property type="entry name" value="LipidA_mod_glycosyltrf_83"/>
</dbReference>
<name>A0ABU9Y260_9SPHN</name>
<keyword evidence="3 10" id="KW-0328">Glycosyltransferase</keyword>
<feature type="transmembrane region" description="Helical" evidence="8">
    <location>
        <begin position="125"/>
        <end position="142"/>
    </location>
</feature>
<dbReference type="EMBL" id="JBDIME010000006">
    <property type="protein sequence ID" value="MEN2789873.1"/>
    <property type="molecule type" value="Genomic_DNA"/>
</dbReference>
<evidence type="ECO:0000256" key="4">
    <source>
        <dbReference type="ARBA" id="ARBA00022679"/>
    </source>
</evidence>
<feature type="domain" description="Glycosyltransferase RgtA/B/C/D-like" evidence="9">
    <location>
        <begin position="95"/>
        <end position="239"/>
    </location>
</feature>
<keyword evidence="2" id="KW-1003">Cell membrane</keyword>
<dbReference type="RefSeq" id="WP_343891338.1">
    <property type="nucleotide sequence ID" value="NZ_BAAAEH010000040.1"/>
</dbReference>
<feature type="transmembrane region" description="Helical" evidence="8">
    <location>
        <begin position="54"/>
        <end position="72"/>
    </location>
</feature>
<evidence type="ECO:0000256" key="5">
    <source>
        <dbReference type="ARBA" id="ARBA00022692"/>
    </source>
</evidence>
<accession>A0ABU9Y260</accession>
<dbReference type="PANTHER" id="PTHR33908">
    <property type="entry name" value="MANNOSYLTRANSFERASE YKCB-RELATED"/>
    <property type="match status" value="1"/>
</dbReference>
<feature type="transmembrane region" description="Helical" evidence="8">
    <location>
        <begin position="358"/>
        <end position="376"/>
    </location>
</feature>
<reference evidence="10 11" key="1">
    <citation type="submission" date="2024-05" db="EMBL/GenBank/DDBJ databases">
        <authorList>
            <person name="Liu Q."/>
            <person name="Xin Y.-H."/>
        </authorList>
    </citation>
    <scope>NUCLEOTIDE SEQUENCE [LARGE SCALE GENOMIC DNA]</scope>
    <source>
        <strain evidence="10 11">CGMCC 1.10181</strain>
    </source>
</reference>
<evidence type="ECO:0000259" key="9">
    <source>
        <dbReference type="Pfam" id="PF13231"/>
    </source>
</evidence>
<comment type="caution">
    <text evidence="10">The sequence shown here is derived from an EMBL/GenBank/DDBJ whole genome shotgun (WGS) entry which is preliminary data.</text>
</comment>
<feature type="transmembrane region" description="Helical" evidence="8">
    <location>
        <begin position="327"/>
        <end position="346"/>
    </location>
</feature>
<keyword evidence="7 8" id="KW-0472">Membrane</keyword>
<keyword evidence="11" id="KW-1185">Reference proteome</keyword>